<dbReference type="RefSeq" id="XP_056039388.1">
    <property type="nucleotide sequence ID" value="XM_056183228.1"/>
</dbReference>
<evidence type="ECO:0000313" key="2">
    <source>
        <dbReference type="Proteomes" id="UP001212411"/>
    </source>
</evidence>
<accession>A0AAE9WFU2</accession>
<dbReference type="KEGG" id="som:SOMG_04443"/>
<evidence type="ECO:0000313" key="1">
    <source>
        <dbReference type="EMBL" id="WBW75145.1"/>
    </source>
</evidence>
<keyword evidence="2" id="KW-1185">Reference proteome</keyword>
<organism evidence="1 2">
    <name type="scientific">Schizosaccharomyces osmophilus</name>
    <dbReference type="NCBI Taxonomy" id="2545709"/>
    <lineage>
        <taxon>Eukaryota</taxon>
        <taxon>Fungi</taxon>
        <taxon>Dikarya</taxon>
        <taxon>Ascomycota</taxon>
        <taxon>Taphrinomycotina</taxon>
        <taxon>Schizosaccharomycetes</taxon>
        <taxon>Schizosaccharomycetales</taxon>
        <taxon>Schizosaccharomycetaceae</taxon>
        <taxon>Schizosaccharomyces</taxon>
    </lineage>
</organism>
<reference evidence="1 2" key="1">
    <citation type="journal article" date="2023" name="G3 (Bethesda)">
        <title>A high-quality reference genome for the fission yeast Schizosaccharomyces osmophilus.</title>
        <authorList>
            <person name="Jia G.S."/>
            <person name="Zhang W.C."/>
            <person name="Liang Y."/>
            <person name="Liu X.H."/>
            <person name="Rhind N."/>
            <person name="Pidoux A."/>
            <person name="Brysch-Herzberg M."/>
            <person name="Du L.L."/>
        </authorList>
    </citation>
    <scope>NUCLEOTIDE SEQUENCE [LARGE SCALE GENOMIC DNA]</scope>
    <source>
        <strain evidence="1 2">CBS 15793</strain>
    </source>
</reference>
<dbReference type="EMBL" id="CP115613">
    <property type="protein sequence ID" value="WBW75145.1"/>
    <property type="molecule type" value="Genomic_DNA"/>
</dbReference>
<dbReference type="AlphaFoldDB" id="A0AAE9WFU2"/>
<sequence length="80" mass="9418">MNTLIMSEDRFLGDSPTRLTKNECFCYFLLLSKYLGELIHRMANDMVIFESVRFRALLNYQAYSTFHFPARTKLINLTSV</sequence>
<proteinExistence type="predicted"/>
<dbReference type="Proteomes" id="UP001212411">
    <property type="component" value="Chromosome 3"/>
</dbReference>
<name>A0AAE9WFU2_9SCHI</name>
<protein>
    <submittedName>
        <fullName evidence="1">Uncharacterized protein</fullName>
    </submittedName>
</protein>
<gene>
    <name evidence="1" type="ORF">SOMG_04443</name>
</gene>
<dbReference type="GeneID" id="80877917"/>